<dbReference type="FunFam" id="3.40.50.1100:FF:000001">
    <property type="entry name" value="Tryptophan synthase beta chain"/>
    <property type="match status" value="1"/>
</dbReference>
<evidence type="ECO:0000256" key="9">
    <source>
        <dbReference type="ARBA" id="ARBA00023239"/>
    </source>
</evidence>
<dbReference type="InterPro" id="IPR006654">
    <property type="entry name" value="Trp_synth_beta"/>
</dbReference>
<dbReference type="HAMAP" id="MF_00133">
    <property type="entry name" value="Trp_synth_beta"/>
    <property type="match status" value="1"/>
</dbReference>
<evidence type="ECO:0000256" key="5">
    <source>
        <dbReference type="ARBA" id="ARBA00022605"/>
    </source>
</evidence>
<dbReference type="FunFam" id="3.40.50.1100:FF:000004">
    <property type="entry name" value="Tryptophan synthase beta chain"/>
    <property type="match status" value="1"/>
</dbReference>
<proteinExistence type="inferred from homology"/>
<dbReference type="NCBIfam" id="TIGR00263">
    <property type="entry name" value="trpB"/>
    <property type="match status" value="1"/>
</dbReference>
<keyword evidence="7 11" id="KW-0663">Pyridoxal phosphate</keyword>
<gene>
    <name evidence="11 13" type="primary">trpB</name>
    <name evidence="13" type="ordered locus">G5S_1084</name>
</gene>
<dbReference type="PANTHER" id="PTHR48077">
    <property type="entry name" value="TRYPTOPHAN SYNTHASE-RELATED"/>
    <property type="match status" value="1"/>
</dbReference>
<dbReference type="Proteomes" id="UP000008305">
    <property type="component" value="Chromosome"/>
</dbReference>
<feature type="domain" description="Tryptophan synthase beta chain-like PALP" evidence="12">
    <location>
        <begin position="48"/>
        <end position="372"/>
    </location>
</feature>
<name>A0AA34WIH7_CHLPE</name>
<dbReference type="PROSITE" id="PS00168">
    <property type="entry name" value="TRP_SYNTHASE_BETA"/>
    <property type="match status" value="1"/>
</dbReference>
<reference evidence="13 14" key="1">
    <citation type="journal article" date="2011" name="J. Bacteriol.">
        <title>Genome sequence of the obligate intracellular animal pathogen Chlamydia pecorum E58.</title>
        <authorList>
            <person name="Mojica S."/>
            <person name="Huot Creasy H."/>
            <person name="Daugherty S."/>
            <person name="Read T.D."/>
            <person name="Kim T."/>
            <person name="Kaltenboeck B."/>
            <person name="Bavoil P."/>
            <person name="Myers G.S."/>
        </authorList>
    </citation>
    <scope>NUCLEOTIDE SEQUENCE [LARGE SCALE GENOMIC DNA]</scope>
    <source>
        <strain evidence="13 14">E58</strain>
    </source>
</reference>
<keyword evidence="14" id="KW-1185">Reference proteome</keyword>
<evidence type="ECO:0000256" key="2">
    <source>
        <dbReference type="ARBA" id="ARBA00004733"/>
    </source>
</evidence>
<dbReference type="AlphaFoldDB" id="A0AA34WIH7"/>
<dbReference type="GO" id="GO:0004834">
    <property type="term" value="F:tryptophan synthase activity"/>
    <property type="evidence" value="ECO:0007669"/>
    <property type="project" value="UniProtKB-UniRule"/>
</dbReference>
<evidence type="ECO:0000256" key="7">
    <source>
        <dbReference type="ARBA" id="ARBA00022898"/>
    </source>
</evidence>
<dbReference type="InterPro" id="IPR001926">
    <property type="entry name" value="TrpB-like_PALP"/>
</dbReference>
<keyword evidence="9 11" id="KW-0456">Lyase</keyword>
<evidence type="ECO:0000256" key="3">
    <source>
        <dbReference type="ARBA" id="ARBA00009982"/>
    </source>
</evidence>
<keyword evidence="6 11" id="KW-0822">Tryptophan biosynthesis</keyword>
<organism evidence="13 14">
    <name type="scientific">Chlamydia pecorum (strain ATCC VR-628 / DSM 29919 / E58)</name>
    <name type="common">Chlamydophila pecorum</name>
    <dbReference type="NCBI Taxonomy" id="331635"/>
    <lineage>
        <taxon>Bacteria</taxon>
        <taxon>Pseudomonadati</taxon>
        <taxon>Chlamydiota</taxon>
        <taxon>Chlamydiia</taxon>
        <taxon>Chlamydiales</taxon>
        <taxon>Chlamydiaceae</taxon>
        <taxon>Chlamydia/Chlamydophila group</taxon>
        <taxon>Chlamydia</taxon>
    </lineage>
</organism>
<dbReference type="InterPro" id="IPR036052">
    <property type="entry name" value="TrpB-like_PALP_sf"/>
</dbReference>
<feature type="modified residue" description="N6-(pyridoxal phosphate)lysine" evidence="11">
    <location>
        <position position="83"/>
    </location>
</feature>
<protein>
    <recommendedName>
        <fullName evidence="11">Tryptophan synthase beta chain</fullName>
        <ecNumber evidence="11">4.2.1.20</ecNumber>
    </recommendedName>
</protein>
<dbReference type="EMBL" id="CP002608">
    <property type="protein sequence ID" value="AEB41997.1"/>
    <property type="molecule type" value="Genomic_DNA"/>
</dbReference>
<comment type="similarity">
    <text evidence="3 11">Belongs to the TrpB family.</text>
</comment>
<comment type="catalytic activity">
    <reaction evidence="10 11">
        <text>(1S,2R)-1-C-(indol-3-yl)glycerol 3-phosphate + L-serine = D-glyceraldehyde 3-phosphate + L-tryptophan + H2O</text>
        <dbReference type="Rhea" id="RHEA:10532"/>
        <dbReference type="ChEBI" id="CHEBI:15377"/>
        <dbReference type="ChEBI" id="CHEBI:33384"/>
        <dbReference type="ChEBI" id="CHEBI:57912"/>
        <dbReference type="ChEBI" id="CHEBI:58866"/>
        <dbReference type="ChEBI" id="CHEBI:59776"/>
        <dbReference type="EC" id="4.2.1.20"/>
    </reaction>
</comment>
<evidence type="ECO:0000256" key="6">
    <source>
        <dbReference type="ARBA" id="ARBA00022822"/>
    </source>
</evidence>
<dbReference type="Gene3D" id="3.40.50.1100">
    <property type="match status" value="2"/>
</dbReference>
<evidence type="ECO:0000259" key="12">
    <source>
        <dbReference type="Pfam" id="PF00291"/>
    </source>
</evidence>
<dbReference type="EC" id="4.2.1.20" evidence="11"/>
<dbReference type="KEGG" id="cpm:G5S_1084"/>
<evidence type="ECO:0000256" key="11">
    <source>
        <dbReference type="HAMAP-Rule" id="MF_00133"/>
    </source>
</evidence>
<evidence type="ECO:0000256" key="1">
    <source>
        <dbReference type="ARBA" id="ARBA00001933"/>
    </source>
</evidence>
<dbReference type="PIRSF" id="PIRSF001413">
    <property type="entry name" value="Trp_syn_beta"/>
    <property type="match status" value="1"/>
</dbReference>
<dbReference type="GO" id="GO:0005737">
    <property type="term" value="C:cytoplasm"/>
    <property type="evidence" value="ECO:0007669"/>
    <property type="project" value="TreeGrafter"/>
</dbReference>
<comment type="function">
    <text evidence="11">The beta subunit is responsible for the synthesis of L-tryptophan from indole and L-serine.</text>
</comment>
<dbReference type="RefSeq" id="WP_013713075.1">
    <property type="nucleotide sequence ID" value="NC_015408.1"/>
</dbReference>
<evidence type="ECO:0000256" key="4">
    <source>
        <dbReference type="ARBA" id="ARBA00011270"/>
    </source>
</evidence>
<evidence type="ECO:0000313" key="14">
    <source>
        <dbReference type="Proteomes" id="UP000008305"/>
    </source>
</evidence>
<dbReference type="SUPFAM" id="SSF53686">
    <property type="entry name" value="Tryptophan synthase beta subunit-like PLP-dependent enzymes"/>
    <property type="match status" value="1"/>
</dbReference>
<accession>A0AA34WIH7</accession>
<sequence length="392" mass="42778">MKHPYAFGGQFVPEILMGPIQELSNSWETLKEDRGFKEEFDSILKHYAGRPTPLTEVKNFAKAIDGPRVFLKREDLLHTGAHKINNVIGQCLLAKYLGKTRVIAETGAGQHGVATATACAYFGLECEIYMGEEDIKRQRPNVDKMEVLGATVISVTQGSASLKEAVNEALRSWAESFESTHYCLGSALGPSPYPDIVQSFQSVISFEVKAQLQEYTERSPDVLIACVGGGSNAIGFFHHFIPDERVKLIGVEAGGLGIETGKHAARFAKGRPGVFHGFYSYLLQDEEGQILNTHSISAGMNYSSVGPVHAEFYESGRASYTTATDKEALEAFSLLSRAEGIIPALESSHALACLIRMAPKLPKESIVIVNLSGRGDKDLLHVKNLMESGYYA</sequence>
<keyword evidence="5 11" id="KW-0028">Amino-acid biosynthesis</keyword>
<dbReference type="Pfam" id="PF00291">
    <property type="entry name" value="PALP"/>
    <property type="match status" value="1"/>
</dbReference>
<comment type="cofactor">
    <cofactor evidence="1 11">
        <name>pyridoxal 5'-phosphate</name>
        <dbReference type="ChEBI" id="CHEBI:597326"/>
    </cofactor>
</comment>
<evidence type="ECO:0000256" key="8">
    <source>
        <dbReference type="ARBA" id="ARBA00023141"/>
    </source>
</evidence>
<keyword evidence="8 11" id="KW-0057">Aromatic amino acid biosynthesis</keyword>
<dbReference type="CDD" id="cd06446">
    <property type="entry name" value="Trp-synth_B"/>
    <property type="match status" value="1"/>
</dbReference>
<dbReference type="InterPro" id="IPR023026">
    <property type="entry name" value="Trp_synth_beta/beta-like"/>
</dbReference>
<evidence type="ECO:0000256" key="10">
    <source>
        <dbReference type="ARBA" id="ARBA00049047"/>
    </source>
</evidence>
<evidence type="ECO:0000313" key="13">
    <source>
        <dbReference type="EMBL" id="AEB41997.1"/>
    </source>
</evidence>
<comment type="subunit">
    <text evidence="4 11">Tetramer of two alpha and two beta chains.</text>
</comment>
<comment type="pathway">
    <text evidence="2 11">Amino-acid biosynthesis; L-tryptophan biosynthesis; L-tryptophan from chorismate: step 5/5.</text>
</comment>
<dbReference type="InterPro" id="IPR006653">
    <property type="entry name" value="Trp_synth_b_CS"/>
</dbReference>
<dbReference type="PANTHER" id="PTHR48077:SF3">
    <property type="entry name" value="TRYPTOPHAN SYNTHASE"/>
    <property type="match status" value="1"/>
</dbReference>